<accession>A0A8B0SX89</accession>
<evidence type="ECO:0000313" key="1">
    <source>
        <dbReference type="EMBL" id="QTX14517.1"/>
    </source>
</evidence>
<dbReference type="EMBL" id="MN956836">
    <property type="protein sequence ID" value="QTX14517.1"/>
    <property type="molecule type" value="Genomic_DNA"/>
</dbReference>
<reference evidence="1" key="1">
    <citation type="submission" date="2020-01" db="EMBL/GenBank/DDBJ databases">
        <authorList>
            <person name="Qin S."/>
        </authorList>
    </citation>
    <scope>NUCLEOTIDE SEQUENCE</scope>
    <source>
        <strain evidence="1">CVir17-16-YZ6g</strain>
        <plasmid evidence="1">p17-15-vir-like</plasmid>
    </source>
</reference>
<dbReference type="AlphaFoldDB" id="A0A8B0SX89"/>
<sequence>MGESVMLEIYAIAGGDWLQGQPERDCGVYGDQHMVDYRKRCVSPSRYSLWRGTG</sequence>
<name>A0A8B0SX89_KLEPN</name>
<protein>
    <submittedName>
        <fullName evidence="1">IncF plasmid conjugative transfer protein TraG</fullName>
    </submittedName>
</protein>
<geneLocation type="plasmid" evidence="1">
    <name>p17-15-vir-like</name>
</geneLocation>
<proteinExistence type="predicted"/>
<organism evidence="1">
    <name type="scientific">Klebsiella pneumoniae</name>
    <dbReference type="NCBI Taxonomy" id="573"/>
    <lineage>
        <taxon>Bacteria</taxon>
        <taxon>Pseudomonadati</taxon>
        <taxon>Pseudomonadota</taxon>
        <taxon>Gammaproteobacteria</taxon>
        <taxon>Enterobacterales</taxon>
        <taxon>Enterobacteriaceae</taxon>
        <taxon>Klebsiella/Raoultella group</taxon>
        <taxon>Klebsiella</taxon>
        <taxon>Klebsiella pneumoniae complex</taxon>
    </lineage>
</organism>
<keyword evidence="1" id="KW-0614">Plasmid</keyword>